<dbReference type="EMBL" id="CASHTH010000999">
    <property type="protein sequence ID" value="CAI8009952.1"/>
    <property type="molecule type" value="Genomic_DNA"/>
</dbReference>
<evidence type="ECO:0000313" key="2">
    <source>
        <dbReference type="EMBL" id="CAI8009952.1"/>
    </source>
</evidence>
<dbReference type="InterPro" id="IPR029062">
    <property type="entry name" value="Class_I_gatase-like"/>
</dbReference>
<proteinExistence type="predicted"/>
<feature type="region of interest" description="Disordered" evidence="1">
    <location>
        <begin position="260"/>
        <end position="280"/>
    </location>
</feature>
<evidence type="ECO:0000313" key="3">
    <source>
        <dbReference type="Proteomes" id="UP001174909"/>
    </source>
</evidence>
<reference evidence="2" key="1">
    <citation type="submission" date="2023-03" db="EMBL/GenBank/DDBJ databases">
        <authorList>
            <person name="Steffen K."/>
            <person name="Cardenas P."/>
        </authorList>
    </citation>
    <scope>NUCLEOTIDE SEQUENCE</scope>
</reference>
<dbReference type="AlphaFoldDB" id="A0AA35RFE6"/>
<dbReference type="SUPFAM" id="SSF52317">
    <property type="entry name" value="Class I glutamine amidotransferase-like"/>
    <property type="match status" value="1"/>
</dbReference>
<feature type="compositionally biased region" description="Polar residues" evidence="1">
    <location>
        <begin position="266"/>
        <end position="277"/>
    </location>
</feature>
<accession>A0AA35RFE6</accession>
<dbReference type="CDD" id="cd03143">
    <property type="entry name" value="A4_beta-galactosidase_middle_domain"/>
    <property type="match status" value="1"/>
</dbReference>
<protein>
    <submittedName>
        <fullName evidence="2">Uncharacterized protein</fullName>
    </submittedName>
</protein>
<evidence type="ECO:0000256" key="1">
    <source>
        <dbReference type="SAM" id="MobiDB-lite"/>
    </source>
</evidence>
<organism evidence="2 3">
    <name type="scientific">Geodia barretti</name>
    <name type="common">Barrett's horny sponge</name>
    <dbReference type="NCBI Taxonomy" id="519541"/>
    <lineage>
        <taxon>Eukaryota</taxon>
        <taxon>Metazoa</taxon>
        <taxon>Porifera</taxon>
        <taxon>Demospongiae</taxon>
        <taxon>Heteroscleromorpha</taxon>
        <taxon>Tetractinellida</taxon>
        <taxon>Astrophorina</taxon>
        <taxon>Geodiidae</taxon>
        <taxon>Geodia</taxon>
    </lineage>
</organism>
<keyword evidence="3" id="KW-1185">Reference proteome</keyword>
<name>A0AA35RFE6_GEOBA</name>
<dbReference type="Proteomes" id="UP001174909">
    <property type="component" value="Unassembled WGS sequence"/>
</dbReference>
<comment type="caution">
    <text evidence="2">The sequence shown here is derived from an EMBL/GenBank/DDBJ whole genome shotgun (WGS) entry which is preliminary data.</text>
</comment>
<gene>
    <name evidence="2" type="ORF">GBAR_LOCUS6621</name>
</gene>
<sequence>MLIQSPVEGYISKRYTIRQIISESTNVVFGTVAEVNVKRRTAKVKVEENLKGTSEFQEIRIRFDVYKGEADHREEIIHFLKEGEPMIVCYLKAGGRIDSIAHTRGKWFQTQVTAKNKERTEWGWWLFTHFEKYLNRDKASRRDSTQDFQNELRDLLSGDALELLLLKTDRYDSEPRAIAELDTVADYGFVYHATTDRNLPTLREADILWLGFRSLSEGRYRLNKEQERRIKEFVKNGGIVIASGQDSDKERPCGSGWLPEPLTGVESPSRNDFQPTSHAGELFKTPNRIRSGQLSLDDSWKGWNEKFEILATTNNGKEIVIAKLKHGKGMYLVTSLHNQRDSQVSKNRRMLENLVHFAVRFLEAPKRKEK</sequence>